<accession>A0AA35NIJ1</accession>
<dbReference type="EMBL" id="OX365907">
    <property type="protein sequence ID" value="CAI4045953.1"/>
    <property type="molecule type" value="Genomic_DNA"/>
</dbReference>
<dbReference type="GO" id="GO:0006888">
    <property type="term" value="P:endoplasmic reticulum to Golgi vesicle-mediated transport"/>
    <property type="evidence" value="ECO:0007669"/>
    <property type="project" value="InterPro"/>
</dbReference>
<gene>
    <name evidence="1" type="primary">SKDI12G1310</name>
    <name evidence="1" type="ORF">SKDI_12G1310</name>
</gene>
<name>A0AA35NIJ1_SACK1</name>
<keyword evidence="2" id="KW-1185">Reference proteome</keyword>
<evidence type="ECO:0000313" key="1">
    <source>
        <dbReference type="EMBL" id="CAI4045953.1"/>
    </source>
</evidence>
<dbReference type="InterPro" id="IPR005052">
    <property type="entry name" value="Lectin_leg"/>
</dbReference>
<protein>
    <submittedName>
        <fullName evidence="1">Uncharacterized protein</fullName>
    </submittedName>
</protein>
<dbReference type="GO" id="GO:0005793">
    <property type="term" value="C:endoplasmic reticulum-Golgi intermediate compartment"/>
    <property type="evidence" value="ECO:0007669"/>
    <property type="project" value="TreeGrafter"/>
</dbReference>
<dbReference type="PIRSF" id="PIRSF018136">
    <property type="entry name" value="L-type_lectin_fungi"/>
    <property type="match status" value="1"/>
</dbReference>
<reference evidence="1" key="1">
    <citation type="submission" date="2022-10" db="EMBL/GenBank/DDBJ databases">
        <authorList>
            <person name="Byrne P K."/>
        </authorList>
    </citation>
    <scope>NUCLEOTIDE SEQUENCE</scope>
    <source>
        <strain evidence="1">IFO1802</strain>
    </source>
</reference>
<dbReference type="GO" id="GO:0000139">
    <property type="term" value="C:Golgi membrane"/>
    <property type="evidence" value="ECO:0007669"/>
    <property type="project" value="TreeGrafter"/>
</dbReference>
<dbReference type="Pfam" id="PF03388">
    <property type="entry name" value="Lectin_leg-like"/>
    <property type="match status" value="1"/>
</dbReference>
<organism evidence="1 2">
    <name type="scientific">Saccharomyces kudriavzevii (strain ATCC MYA-4449 / AS 2.2408 / CBS 8840 / NBRC 1802 / NCYC 2889)</name>
    <name type="common">Yeast</name>
    <dbReference type="NCBI Taxonomy" id="226230"/>
    <lineage>
        <taxon>Eukaryota</taxon>
        <taxon>Fungi</taxon>
        <taxon>Dikarya</taxon>
        <taxon>Ascomycota</taxon>
        <taxon>Saccharomycotina</taxon>
        <taxon>Saccharomycetes</taxon>
        <taxon>Saccharomycetales</taxon>
        <taxon>Saccharomycetaceae</taxon>
        <taxon>Saccharomyces</taxon>
    </lineage>
</organism>
<dbReference type="InterPro" id="IPR035661">
    <property type="entry name" value="EMP46/EMP47_N"/>
</dbReference>
<dbReference type="PANTHER" id="PTHR12223:SF28">
    <property type="entry name" value="LECTIN, MANNOSE BINDING 1 LIKE"/>
    <property type="match status" value="1"/>
</dbReference>
<evidence type="ECO:0000313" key="2">
    <source>
        <dbReference type="Proteomes" id="UP001162087"/>
    </source>
</evidence>
<dbReference type="SUPFAM" id="SSF49899">
    <property type="entry name" value="Concanavalin A-like lectins/glucanases"/>
    <property type="match status" value="1"/>
</dbReference>
<dbReference type="InterPro" id="IPR016710">
    <property type="entry name" value="Emp46/Emp47"/>
</dbReference>
<sequence length="448" mass="51542">MTRKVASCLAAFEEEVQVQKPGNIYKKMNLIGEVVWLYISIWVVLAKVTSKDEFKWNKECSLPNLLEVKDPQKELSQWTLKDKVKLEEGRFVLTPGKSTKGSLWLQPDYIIQDAMTIEWTFRSFGFRGSTNGGIAFWLKQGNVGDGTELFGGSSKKFDGLMILLRLDDKLGESVTAYLNDGSTSLDVKSSPYFASCLFQYQDSMVPSTLRLTYDPLNNHLLKLQMDNRVCFQTRKIKFMLRKPFRIGVSAINDASKESFEILKMKLYDGVIEDSLIPNVNPMGQPRVVTKVINSQTGEESFKERMPFSDKREGITSNEIFEKMNRLEGKLMANDINPLLRKMDNIVENERELIRRLRPVLDPENVGRTPGLNGDSFQDFLSMNTNLDRLIKEQERIRLDMKQHGGKTNRHDEIFSQIGVWLIPLIFIMVTLAYYMFRINQDIKKVKVL</sequence>
<dbReference type="InterPro" id="IPR013320">
    <property type="entry name" value="ConA-like_dom_sf"/>
</dbReference>
<dbReference type="PANTHER" id="PTHR12223">
    <property type="entry name" value="VESICULAR MANNOSE-BINDING LECTIN"/>
    <property type="match status" value="1"/>
</dbReference>
<dbReference type="GO" id="GO:0005789">
    <property type="term" value="C:endoplasmic reticulum membrane"/>
    <property type="evidence" value="ECO:0007669"/>
    <property type="project" value="TreeGrafter"/>
</dbReference>
<dbReference type="Proteomes" id="UP001162087">
    <property type="component" value="Chromosome 12"/>
</dbReference>
<dbReference type="GO" id="GO:0005537">
    <property type="term" value="F:D-mannose binding"/>
    <property type="evidence" value="ECO:0007669"/>
    <property type="project" value="TreeGrafter"/>
</dbReference>
<dbReference type="PROSITE" id="PS51328">
    <property type="entry name" value="L_LECTIN_LIKE"/>
    <property type="match status" value="1"/>
</dbReference>
<dbReference type="InterPro" id="IPR051136">
    <property type="entry name" value="Intracellular_Lectin-GPT"/>
</dbReference>
<dbReference type="GO" id="GO:0030134">
    <property type="term" value="C:COPII-coated ER to Golgi transport vesicle"/>
    <property type="evidence" value="ECO:0007669"/>
    <property type="project" value="TreeGrafter"/>
</dbReference>
<dbReference type="OrthoDB" id="10265193at2759"/>
<proteinExistence type="predicted"/>
<dbReference type="CDD" id="cd06903">
    <property type="entry name" value="lectin_EMP46_EMP47"/>
    <property type="match status" value="1"/>
</dbReference>
<dbReference type="Gene3D" id="2.60.120.200">
    <property type="match status" value="1"/>
</dbReference>